<dbReference type="InterPro" id="IPR050615">
    <property type="entry name" value="ATP-dep_DNA_Helicase"/>
</dbReference>
<dbReference type="AlphaFoldDB" id="A0A4U8TQC3"/>
<dbReference type="PANTHER" id="PTHR11274">
    <property type="entry name" value="RAD25/XP-B DNA REPAIR HELICASE"/>
    <property type="match status" value="1"/>
</dbReference>
<keyword evidence="3" id="KW-0347">Helicase</keyword>
<dbReference type="InterPro" id="IPR006935">
    <property type="entry name" value="Helicase/UvrB_N"/>
</dbReference>
<dbReference type="InterPro" id="IPR039442">
    <property type="entry name" value="Mrr-like_dom"/>
</dbReference>
<organism evidence="7 8">
    <name type="scientific">Helicobacter japonicus</name>
    <dbReference type="NCBI Taxonomy" id="425400"/>
    <lineage>
        <taxon>Bacteria</taxon>
        <taxon>Pseudomonadati</taxon>
        <taxon>Campylobacterota</taxon>
        <taxon>Epsilonproteobacteria</taxon>
        <taxon>Campylobacterales</taxon>
        <taxon>Helicobacteraceae</taxon>
        <taxon>Helicobacter</taxon>
    </lineage>
</organism>
<evidence type="ECO:0000256" key="1">
    <source>
        <dbReference type="ARBA" id="ARBA00022741"/>
    </source>
</evidence>
<protein>
    <recommendedName>
        <fullName evidence="9">DEAD/DEAH box helicase</fullName>
    </recommendedName>
</protein>
<dbReference type="OrthoDB" id="9803459at2"/>
<keyword evidence="2" id="KW-0378">Hydrolase</keyword>
<dbReference type="STRING" id="425400.LS65_03170"/>
<dbReference type="GeneID" id="82321703"/>
<evidence type="ECO:0000256" key="2">
    <source>
        <dbReference type="ARBA" id="ARBA00022801"/>
    </source>
</evidence>
<keyword evidence="1" id="KW-0547">Nucleotide-binding</keyword>
<evidence type="ECO:0000256" key="3">
    <source>
        <dbReference type="ARBA" id="ARBA00022806"/>
    </source>
</evidence>
<evidence type="ECO:0000313" key="7">
    <source>
        <dbReference type="EMBL" id="TLE02045.1"/>
    </source>
</evidence>
<dbReference type="Proteomes" id="UP000029707">
    <property type="component" value="Unassembled WGS sequence"/>
</dbReference>
<dbReference type="InterPro" id="IPR027417">
    <property type="entry name" value="P-loop_NTPase"/>
</dbReference>
<reference evidence="7 8" key="1">
    <citation type="journal article" date="2014" name="Genome Announc.">
        <title>Draft genome sequences of eight enterohepatic helicobacter species isolated from both laboratory and wild rodents.</title>
        <authorList>
            <person name="Sheh A."/>
            <person name="Shen Z."/>
            <person name="Fox J.G."/>
        </authorList>
    </citation>
    <scope>NUCLEOTIDE SEQUENCE [LARGE SCALE GENOMIC DNA]</scope>
    <source>
        <strain evidence="7 8">MIT 01-6451</strain>
    </source>
</reference>
<dbReference type="GO" id="GO:0004386">
    <property type="term" value="F:helicase activity"/>
    <property type="evidence" value="ECO:0007669"/>
    <property type="project" value="UniProtKB-KW"/>
</dbReference>
<dbReference type="GO" id="GO:0003677">
    <property type="term" value="F:DNA binding"/>
    <property type="evidence" value="ECO:0007669"/>
    <property type="project" value="InterPro"/>
</dbReference>
<name>A0A4U8TQC3_9HELI</name>
<evidence type="ECO:0000313" key="8">
    <source>
        <dbReference type="Proteomes" id="UP000029707"/>
    </source>
</evidence>
<evidence type="ECO:0000259" key="6">
    <source>
        <dbReference type="Pfam" id="PF13156"/>
    </source>
</evidence>
<dbReference type="PANTHER" id="PTHR11274:SF0">
    <property type="entry name" value="GENERAL TRANSCRIPTION AND DNA REPAIR FACTOR IIH HELICASE SUBUNIT XPB"/>
    <property type="match status" value="1"/>
</dbReference>
<dbReference type="EMBL" id="JRMQ02000004">
    <property type="protein sequence ID" value="TLE02045.1"/>
    <property type="molecule type" value="Genomic_DNA"/>
</dbReference>
<feature type="domain" description="Mrr-like" evidence="6">
    <location>
        <begin position="44"/>
        <end position="167"/>
    </location>
</feature>
<gene>
    <name evidence="7" type="ORF">LS65_004280</name>
</gene>
<dbReference type="SUPFAM" id="SSF52540">
    <property type="entry name" value="P-loop containing nucleoside triphosphate hydrolases"/>
    <property type="match status" value="1"/>
</dbReference>
<proteinExistence type="predicted"/>
<dbReference type="Pfam" id="PF04851">
    <property type="entry name" value="ResIII"/>
    <property type="match status" value="1"/>
</dbReference>
<evidence type="ECO:0008006" key="9">
    <source>
        <dbReference type="Google" id="ProtNLM"/>
    </source>
</evidence>
<accession>A0A4U8TQC3</accession>
<feature type="domain" description="Helicase/UvrB N-terminal" evidence="5">
    <location>
        <begin position="180"/>
        <end position="270"/>
    </location>
</feature>
<evidence type="ECO:0000259" key="5">
    <source>
        <dbReference type="Pfam" id="PF04851"/>
    </source>
</evidence>
<comment type="caution">
    <text evidence="7">The sequence shown here is derived from an EMBL/GenBank/DDBJ whole genome shotgun (WGS) entry which is preliminary data.</text>
</comment>
<sequence length="326" mass="36361">MKFNAIIEQLIQETQTNTEQGKKFEILIKKILQVDCFLQKEFDIKEVYLWNEFSDKFHINRHDFGIDIILITMQDEIIAVQCKAFKPMHTLVIGDLKGFLGINTIIDNAGKEYAKISQSLLFHTCKKISTEVEMALEQNANEGKLKAIAFGYNELKNLEIDYQSLDLNAIATTTKSKDKKSLRPHQNEAFKAIKKHFVEQNNERGKVIMACGTGKSLLAIRTIDSMVENGEIAVFLTPSLALTNQMIKEFFAQSVSKDYKVFAVCSDSKVGSSIAPKDKNKDDVSDITSNELCIPATTSPIILAKSINALLHTPLDSAFKAMGGGA</sequence>
<dbReference type="Gene3D" id="3.40.50.300">
    <property type="entry name" value="P-loop containing nucleotide triphosphate hydrolases"/>
    <property type="match status" value="1"/>
</dbReference>
<keyword evidence="4" id="KW-0067">ATP-binding</keyword>
<dbReference type="RefSeq" id="WP_034361224.1">
    <property type="nucleotide sequence ID" value="NZ_CAMRWY010000012.1"/>
</dbReference>
<dbReference type="Pfam" id="PF13156">
    <property type="entry name" value="Mrr_cat_2"/>
    <property type="match status" value="1"/>
</dbReference>
<keyword evidence="8" id="KW-1185">Reference proteome</keyword>
<dbReference type="GO" id="GO:0005524">
    <property type="term" value="F:ATP binding"/>
    <property type="evidence" value="ECO:0007669"/>
    <property type="project" value="UniProtKB-KW"/>
</dbReference>
<dbReference type="GO" id="GO:0016787">
    <property type="term" value="F:hydrolase activity"/>
    <property type="evidence" value="ECO:0007669"/>
    <property type="project" value="UniProtKB-KW"/>
</dbReference>
<evidence type="ECO:0000256" key="4">
    <source>
        <dbReference type="ARBA" id="ARBA00022840"/>
    </source>
</evidence>